<reference evidence="1" key="1">
    <citation type="submission" date="2020-08" db="EMBL/GenBank/DDBJ databases">
        <title>Multicomponent nature underlies the extraordinary mechanical properties of spider dragline silk.</title>
        <authorList>
            <person name="Kono N."/>
            <person name="Nakamura H."/>
            <person name="Mori M."/>
            <person name="Yoshida Y."/>
            <person name="Ohtoshi R."/>
            <person name="Malay A.D."/>
            <person name="Moran D.A.P."/>
            <person name="Tomita M."/>
            <person name="Numata K."/>
            <person name="Arakawa K."/>
        </authorList>
    </citation>
    <scope>NUCLEOTIDE SEQUENCE</scope>
</reference>
<feature type="non-terminal residue" evidence="1">
    <location>
        <position position="72"/>
    </location>
</feature>
<dbReference type="EMBL" id="BMAW01103047">
    <property type="protein sequence ID" value="GFT06981.1"/>
    <property type="molecule type" value="Genomic_DNA"/>
</dbReference>
<comment type="caution">
    <text evidence="1">The sequence shown here is derived from an EMBL/GenBank/DDBJ whole genome shotgun (WGS) entry which is preliminary data.</text>
</comment>
<keyword evidence="2" id="KW-1185">Reference proteome</keyword>
<gene>
    <name evidence="1" type="ORF">NPIL_342091</name>
</gene>
<dbReference type="Proteomes" id="UP000887013">
    <property type="component" value="Unassembled WGS sequence"/>
</dbReference>
<evidence type="ECO:0000313" key="2">
    <source>
        <dbReference type="Proteomes" id="UP000887013"/>
    </source>
</evidence>
<proteinExistence type="predicted"/>
<organism evidence="1 2">
    <name type="scientific">Nephila pilipes</name>
    <name type="common">Giant wood spider</name>
    <name type="synonym">Nephila maculata</name>
    <dbReference type="NCBI Taxonomy" id="299642"/>
    <lineage>
        <taxon>Eukaryota</taxon>
        <taxon>Metazoa</taxon>
        <taxon>Ecdysozoa</taxon>
        <taxon>Arthropoda</taxon>
        <taxon>Chelicerata</taxon>
        <taxon>Arachnida</taxon>
        <taxon>Araneae</taxon>
        <taxon>Araneomorphae</taxon>
        <taxon>Entelegynae</taxon>
        <taxon>Araneoidea</taxon>
        <taxon>Nephilidae</taxon>
        <taxon>Nephila</taxon>
    </lineage>
</organism>
<name>A0A8X6NCK9_NEPPI</name>
<evidence type="ECO:0000313" key="1">
    <source>
        <dbReference type="EMBL" id="GFT06981.1"/>
    </source>
</evidence>
<accession>A0A8X6NCK9</accession>
<dbReference type="AlphaFoldDB" id="A0A8X6NCK9"/>
<protein>
    <submittedName>
        <fullName evidence="1">Protein CDV3-like protein</fullName>
    </submittedName>
</protein>
<sequence length="72" mass="8034">MADSTLDDFFAKKDKSKKGKAKSKYTTSDTIAKKLEEGGKKPDIFIRKDTKEKIPISSNNQSIIIPSINSEQ</sequence>